<feature type="transmembrane region" description="Helical" evidence="4">
    <location>
        <begin position="283"/>
        <end position="303"/>
    </location>
</feature>
<evidence type="ECO:0000256" key="2">
    <source>
        <dbReference type="ARBA" id="ARBA00022525"/>
    </source>
</evidence>
<keyword evidence="2" id="KW-0964">Secreted</keyword>
<evidence type="ECO:0000256" key="4">
    <source>
        <dbReference type="SAM" id="Phobius"/>
    </source>
</evidence>
<comment type="caution">
    <text evidence="6">The sequence shown here is derived from an EMBL/GenBank/DDBJ whole genome shotgun (WGS) entry which is preliminary data.</text>
</comment>
<keyword evidence="3" id="KW-0572">Peptidoglycan-anchor</keyword>
<dbReference type="PROSITE" id="PS50847">
    <property type="entry name" value="GRAM_POS_ANCHORING"/>
    <property type="match status" value="1"/>
</dbReference>
<organism evidence="6 7">
    <name type="scientific">Fodinibius salicampi</name>
    <dbReference type="NCBI Taxonomy" id="1920655"/>
    <lineage>
        <taxon>Bacteria</taxon>
        <taxon>Pseudomonadati</taxon>
        <taxon>Balneolota</taxon>
        <taxon>Balneolia</taxon>
        <taxon>Balneolales</taxon>
        <taxon>Balneolaceae</taxon>
        <taxon>Fodinibius</taxon>
    </lineage>
</organism>
<keyword evidence="1" id="KW-0134">Cell wall</keyword>
<feature type="domain" description="Gram-positive cocci surface proteins LPxTG" evidence="5">
    <location>
        <begin position="303"/>
        <end position="339"/>
    </location>
</feature>
<dbReference type="RefSeq" id="WP_265790368.1">
    <property type="nucleotide sequence ID" value="NZ_BAABRS010000003.1"/>
</dbReference>
<proteinExistence type="predicted"/>
<evidence type="ECO:0000313" key="6">
    <source>
        <dbReference type="EMBL" id="MCW9713564.1"/>
    </source>
</evidence>
<evidence type="ECO:0000256" key="3">
    <source>
        <dbReference type="ARBA" id="ARBA00023088"/>
    </source>
</evidence>
<keyword evidence="4" id="KW-1133">Transmembrane helix</keyword>
<evidence type="ECO:0000259" key="5">
    <source>
        <dbReference type="PROSITE" id="PS50847"/>
    </source>
</evidence>
<keyword evidence="4" id="KW-0812">Transmembrane</keyword>
<keyword evidence="7" id="KW-1185">Reference proteome</keyword>
<dbReference type="EMBL" id="JAJNDC010000003">
    <property type="protein sequence ID" value="MCW9713564.1"/>
    <property type="molecule type" value="Genomic_DNA"/>
</dbReference>
<protein>
    <recommendedName>
        <fullName evidence="5">Gram-positive cocci surface proteins LPxTG domain-containing protein</fullName>
    </recommendedName>
</protein>
<dbReference type="InterPro" id="IPR019931">
    <property type="entry name" value="LPXTG_anchor"/>
</dbReference>
<feature type="transmembrane region" description="Helical" evidence="4">
    <location>
        <begin position="315"/>
        <end position="336"/>
    </location>
</feature>
<evidence type="ECO:0000313" key="7">
    <source>
        <dbReference type="Proteomes" id="UP001207337"/>
    </source>
</evidence>
<name>A0ABT3Q0B9_9BACT</name>
<gene>
    <name evidence="6" type="ORF">LQ318_11695</name>
</gene>
<reference evidence="6 7" key="1">
    <citation type="submission" date="2021-11" db="EMBL/GenBank/DDBJ databases">
        <title>Aliifidinibius sp. nov., a new bacterium isolated from saline soil.</title>
        <authorList>
            <person name="Galisteo C."/>
            <person name="De La Haba R."/>
            <person name="Sanchez-Porro C."/>
            <person name="Ventosa A."/>
        </authorList>
    </citation>
    <scope>NUCLEOTIDE SEQUENCE [LARGE SCALE GENOMIC DNA]</scope>
    <source>
        <strain evidence="6 7">KACC 190600</strain>
    </source>
</reference>
<evidence type="ECO:0000256" key="1">
    <source>
        <dbReference type="ARBA" id="ARBA00022512"/>
    </source>
</evidence>
<sequence>MSKKVIALFSSDYRDLYKGDIFRVLCLPKNYIIEFRYRKEHLDQDILSKINGDELIDRDSIIFFVSGNDSNLTKEERLRNIEFHPIRKAEIKEIYYDENVEIVNFYLKLKDFTDKDYHPKTDEKDLPIYKMVSALTLKDVPEKSWINRVKDIEKEFNDSLFFHINSVRDGDKIKEPKYSSNNRSSYYQLQDGKNYQLDLSCYDPKSGSKLDVSYSSDDMKIHSSNGFIIDAIRKTMILDLKTNSLDVSSSSAITTLQENANNNNKHFSVNLNWRIKKSFWKPWVFGLLSALILIGLIIANASLPDTKPFLENMSWKLLVLGLIMVGSGSGLLFYLFNKK</sequence>
<accession>A0ABT3Q0B9</accession>
<keyword evidence="4" id="KW-0472">Membrane</keyword>
<dbReference type="Proteomes" id="UP001207337">
    <property type="component" value="Unassembled WGS sequence"/>
</dbReference>